<dbReference type="EMBL" id="JAHMHR010000033">
    <property type="protein sequence ID" value="KAK1673096.1"/>
    <property type="molecule type" value="Genomic_DNA"/>
</dbReference>
<protein>
    <submittedName>
        <fullName evidence="2">Uncharacterized protein</fullName>
    </submittedName>
</protein>
<dbReference type="AlphaFoldDB" id="A0AAJ0AJY6"/>
<evidence type="ECO:0000256" key="1">
    <source>
        <dbReference type="SAM" id="MobiDB-lite"/>
    </source>
</evidence>
<name>A0AAJ0AJY6_9PEZI</name>
<evidence type="ECO:0000313" key="3">
    <source>
        <dbReference type="Proteomes" id="UP001224890"/>
    </source>
</evidence>
<organism evidence="2 3">
    <name type="scientific">Colletotrichum godetiae</name>
    <dbReference type="NCBI Taxonomy" id="1209918"/>
    <lineage>
        <taxon>Eukaryota</taxon>
        <taxon>Fungi</taxon>
        <taxon>Dikarya</taxon>
        <taxon>Ascomycota</taxon>
        <taxon>Pezizomycotina</taxon>
        <taxon>Sordariomycetes</taxon>
        <taxon>Hypocreomycetidae</taxon>
        <taxon>Glomerellales</taxon>
        <taxon>Glomerellaceae</taxon>
        <taxon>Colletotrichum</taxon>
        <taxon>Colletotrichum acutatum species complex</taxon>
    </lineage>
</organism>
<feature type="compositionally biased region" description="Low complexity" evidence="1">
    <location>
        <begin position="168"/>
        <end position="184"/>
    </location>
</feature>
<reference evidence="2" key="1">
    <citation type="submission" date="2021-06" db="EMBL/GenBank/DDBJ databases">
        <title>Comparative genomics, transcriptomics and evolutionary studies reveal genomic signatures of adaptation to plant cell wall in hemibiotrophic fungi.</title>
        <authorList>
            <consortium name="DOE Joint Genome Institute"/>
            <person name="Baroncelli R."/>
            <person name="Diaz J.F."/>
            <person name="Benocci T."/>
            <person name="Peng M."/>
            <person name="Battaglia E."/>
            <person name="Haridas S."/>
            <person name="Andreopoulos W."/>
            <person name="Labutti K."/>
            <person name="Pangilinan J."/>
            <person name="Floch G.L."/>
            <person name="Makela M.R."/>
            <person name="Henrissat B."/>
            <person name="Grigoriev I.V."/>
            <person name="Crouch J.A."/>
            <person name="De Vries R.P."/>
            <person name="Sukno S.A."/>
            <person name="Thon M.R."/>
        </authorList>
    </citation>
    <scope>NUCLEOTIDE SEQUENCE</scope>
    <source>
        <strain evidence="2">CBS 193.32</strain>
    </source>
</reference>
<evidence type="ECO:0000313" key="2">
    <source>
        <dbReference type="EMBL" id="KAK1673096.1"/>
    </source>
</evidence>
<dbReference type="RefSeq" id="XP_060427099.1">
    <property type="nucleotide sequence ID" value="XM_060566159.1"/>
</dbReference>
<feature type="region of interest" description="Disordered" evidence="1">
    <location>
        <begin position="157"/>
        <end position="201"/>
    </location>
</feature>
<gene>
    <name evidence="2" type="ORF">BDP55DRAFT_232265</name>
</gene>
<proteinExistence type="predicted"/>
<accession>A0AAJ0AJY6</accession>
<sequence>MIIIIIMIITSSKPSTSPRQTSSSTPPPDIILLSTSFRFHRLAPSLVKRFFLPYQQTYPSRIPEHRYPDVQATIANRVSTFTHPSRYAPLDPAGSSQLCSSLIRPNPHLPTYRGISRTKTPAVIRKQKMYPRRTTPYEVEAYKARWAMYARLGQGHAPGAVRGPHYNGRGTRSASRGGTAAASGPHSISEGQAQLPQGGRGRGQVGFYLRKAGGKFHLPYLPFSSPSPFRGDHLILSSRQPEGPPTRNSAAAALWSTSPPTNAIIPCICKRKRYSQAHND</sequence>
<dbReference type="GeneID" id="85450685"/>
<keyword evidence="3" id="KW-1185">Reference proteome</keyword>
<comment type="caution">
    <text evidence="2">The sequence shown here is derived from an EMBL/GenBank/DDBJ whole genome shotgun (WGS) entry which is preliminary data.</text>
</comment>
<dbReference type="Proteomes" id="UP001224890">
    <property type="component" value="Unassembled WGS sequence"/>
</dbReference>